<evidence type="ECO:0000313" key="2">
    <source>
        <dbReference type="EMBL" id="KAH3703656.1"/>
    </source>
</evidence>
<dbReference type="AlphaFoldDB" id="A0A9D3YPB1"/>
<reference evidence="2" key="2">
    <citation type="submission" date="2020-11" db="EMBL/GenBank/DDBJ databases">
        <authorList>
            <person name="McCartney M.A."/>
            <person name="Auch B."/>
            <person name="Kono T."/>
            <person name="Mallez S."/>
            <person name="Becker A."/>
            <person name="Gohl D.M."/>
            <person name="Silverstein K.A.T."/>
            <person name="Koren S."/>
            <person name="Bechman K.B."/>
            <person name="Herman A."/>
            <person name="Abrahante J.E."/>
            <person name="Garbe J."/>
        </authorList>
    </citation>
    <scope>NUCLEOTIDE SEQUENCE</scope>
    <source>
        <strain evidence="2">Duluth1</strain>
        <tissue evidence="2">Whole animal</tissue>
    </source>
</reference>
<gene>
    <name evidence="2" type="ORF">DPMN_078697</name>
</gene>
<reference evidence="2" key="1">
    <citation type="journal article" date="2019" name="bioRxiv">
        <title>The Genome of the Zebra Mussel, Dreissena polymorpha: A Resource for Invasive Species Research.</title>
        <authorList>
            <person name="McCartney M.A."/>
            <person name="Auch B."/>
            <person name="Kono T."/>
            <person name="Mallez S."/>
            <person name="Zhang Y."/>
            <person name="Obille A."/>
            <person name="Becker A."/>
            <person name="Abrahante J.E."/>
            <person name="Garbe J."/>
            <person name="Badalamenti J.P."/>
            <person name="Herman A."/>
            <person name="Mangelson H."/>
            <person name="Liachko I."/>
            <person name="Sullivan S."/>
            <person name="Sone E.D."/>
            <person name="Koren S."/>
            <person name="Silverstein K.A.T."/>
            <person name="Beckman K.B."/>
            <person name="Gohl D.M."/>
        </authorList>
    </citation>
    <scope>NUCLEOTIDE SEQUENCE</scope>
    <source>
        <strain evidence="2">Duluth1</strain>
        <tissue evidence="2">Whole animal</tissue>
    </source>
</reference>
<comment type="caution">
    <text evidence="2">The sequence shown here is derived from an EMBL/GenBank/DDBJ whole genome shotgun (WGS) entry which is preliminary data.</text>
</comment>
<feature type="region of interest" description="Disordered" evidence="1">
    <location>
        <begin position="44"/>
        <end position="82"/>
    </location>
</feature>
<sequence length="223" mass="25595">MWTNDEGKIEAVNDVWWSMNGLLFALNDCRRGVMDMVTGSIPTNVRESERERRERERAERRGKRGEREKERERRASERESERERAARARALPRFALAPRRALLLSLALSLARLSLSSLCSLSALSSLSRALARAPLTLRAERRERERERERENLFRGGCLPEAQTGGENTAPCLWRLKGFWTISSKERNFAKDGCHLSSQGQRQLYRNIRAAVVAVTKRILSS</sequence>
<evidence type="ECO:0000313" key="3">
    <source>
        <dbReference type="Proteomes" id="UP000828390"/>
    </source>
</evidence>
<evidence type="ECO:0000256" key="1">
    <source>
        <dbReference type="SAM" id="MobiDB-lite"/>
    </source>
</evidence>
<protein>
    <submittedName>
        <fullName evidence="2">Uncharacterized protein</fullName>
    </submittedName>
</protein>
<keyword evidence="3" id="KW-1185">Reference proteome</keyword>
<name>A0A9D3YPB1_DREPO</name>
<feature type="compositionally biased region" description="Basic and acidic residues" evidence="1">
    <location>
        <begin position="46"/>
        <end position="82"/>
    </location>
</feature>
<proteinExistence type="predicted"/>
<organism evidence="2 3">
    <name type="scientific">Dreissena polymorpha</name>
    <name type="common">Zebra mussel</name>
    <name type="synonym">Mytilus polymorpha</name>
    <dbReference type="NCBI Taxonomy" id="45954"/>
    <lineage>
        <taxon>Eukaryota</taxon>
        <taxon>Metazoa</taxon>
        <taxon>Spiralia</taxon>
        <taxon>Lophotrochozoa</taxon>
        <taxon>Mollusca</taxon>
        <taxon>Bivalvia</taxon>
        <taxon>Autobranchia</taxon>
        <taxon>Heteroconchia</taxon>
        <taxon>Euheterodonta</taxon>
        <taxon>Imparidentia</taxon>
        <taxon>Neoheterodontei</taxon>
        <taxon>Myida</taxon>
        <taxon>Dreissenoidea</taxon>
        <taxon>Dreissenidae</taxon>
        <taxon>Dreissena</taxon>
    </lineage>
</organism>
<dbReference type="Proteomes" id="UP000828390">
    <property type="component" value="Unassembled WGS sequence"/>
</dbReference>
<dbReference type="EMBL" id="JAIWYP010000015">
    <property type="protein sequence ID" value="KAH3703656.1"/>
    <property type="molecule type" value="Genomic_DNA"/>
</dbReference>
<accession>A0A9D3YPB1</accession>